<feature type="compositionally biased region" description="Basic residues" evidence="1">
    <location>
        <begin position="129"/>
        <end position="148"/>
    </location>
</feature>
<dbReference type="Proteomes" id="UP000308365">
    <property type="component" value="Unassembled WGS sequence"/>
</dbReference>
<feature type="region of interest" description="Disordered" evidence="1">
    <location>
        <begin position="1"/>
        <end position="148"/>
    </location>
</feature>
<feature type="compositionally biased region" description="Basic and acidic residues" evidence="1">
    <location>
        <begin position="70"/>
        <end position="82"/>
    </location>
</feature>
<dbReference type="EMBL" id="RWIC01000333">
    <property type="protein sequence ID" value="TKC45321.1"/>
    <property type="molecule type" value="Genomic_DNA"/>
</dbReference>
<name>A0A4U1F779_MONMO</name>
<accession>A0A4U1F779</accession>
<proteinExistence type="predicted"/>
<evidence type="ECO:0000313" key="2">
    <source>
        <dbReference type="EMBL" id="TKC45321.1"/>
    </source>
</evidence>
<feature type="compositionally biased region" description="Polar residues" evidence="1">
    <location>
        <begin position="1"/>
        <end position="16"/>
    </location>
</feature>
<sequence length="148" mass="16074">MEQSSTKGKAMASTSEISRERRRGFRQLVPLLCAVRTSPSSRNNKGRSLAGPPRQTLTGEVPRMPSTVSREGDADETVKEEQAAAGKAVTKEEFQAAPAPKPPATPPEVHVPSVPTSSSLLKTEPQPGRHGHIWRPHRSGHRMGRNNN</sequence>
<protein>
    <submittedName>
        <fullName evidence="2">Uncharacterized protein</fullName>
    </submittedName>
</protein>
<evidence type="ECO:0000313" key="3">
    <source>
        <dbReference type="Proteomes" id="UP000308365"/>
    </source>
</evidence>
<organism evidence="2 3">
    <name type="scientific">Monodon monoceros</name>
    <name type="common">Narwhal</name>
    <name type="synonym">Ceratodon monodon</name>
    <dbReference type="NCBI Taxonomy" id="40151"/>
    <lineage>
        <taxon>Eukaryota</taxon>
        <taxon>Metazoa</taxon>
        <taxon>Chordata</taxon>
        <taxon>Craniata</taxon>
        <taxon>Vertebrata</taxon>
        <taxon>Euteleostomi</taxon>
        <taxon>Mammalia</taxon>
        <taxon>Eutheria</taxon>
        <taxon>Laurasiatheria</taxon>
        <taxon>Artiodactyla</taxon>
        <taxon>Whippomorpha</taxon>
        <taxon>Cetacea</taxon>
        <taxon>Odontoceti</taxon>
        <taxon>Monodontidae</taxon>
        <taxon>Monodon</taxon>
    </lineage>
</organism>
<comment type="caution">
    <text evidence="2">The sequence shown here is derived from an EMBL/GenBank/DDBJ whole genome shotgun (WGS) entry which is preliminary data.</text>
</comment>
<reference evidence="3" key="1">
    <citation type="journal article" date="2019" name="IScience">
        <title>Narwhal Genome Reveals Long-Term Low Genetic Diversity despite Current Large Abundance Size.</title>
        <authorList>
            <person name="Westbury M.V."/>
            <person name="Petersen B."/>
            <person name="Garde E."/>
            <person name="Heide-Jorgensen M.P."/>
            <person name="Lorenzen E.D."/>
        </authorList>
    </citation>
    <scope>NUCLEOTIDE SEQUENCE [LARGE SCALE GENOMIC DNA]</scope>
</reference>
<evidence type="ECO:0000256" key="1">
    <source>
        <dbReference type="SAM" id="MobiDB-lite"/>
    </source>
</evidence>
<gene>
    <name evidence="2" type="ORF">EI555_004637</name>
</gene>
<dbReference type="AlphaFoldDB" id="A0A4U1F779"/>